<dbReference type="OrthoDB" id="18408at2759"/>
<protein>
    <recommendedName>
        <fullName evidence="6">Dolichyl-diphosphooligosaccharide-protein glycosyltransferase subunit TMEM258</fullName>
    </recommendedName>
    <alternativeName>
        <fullName evidence="6">Transmembrane protein 258</fullName>
    </alternativeName>
</protein>
<proteinExistence type="inferred from homology"/>
<dbReference type="PANTHER" id="PTHR13636">
    <property type="entry name" value="TRANSMEMBRANE PROTEIN 258"/>
    <property type="match status" value="1"/>
</dbReference>
<dbReference type="AlphaFoldDB" id="A0A8M1FJG4"/>
<gene>
    <name evidence="8" type="primary">LOC103677430</name>
</gene>
<keyword evidence="3 6" id="KW-0812">Transmembrane</keyword>
<dbReference type="Pfam" id="PF05251">
    <property type="entry name" value="Ost5"/>
    <property type="match status" value="1"/>
</dbReference>
<keyword evidence="4 6" id="KW-1133">Transmembrane helix</keyword>
<name>A0A8M1FJG4_URSMA</name>
<evidence type="ECO:0000256" key="3">
    <source>
        <dbReference type="ARBA" id="ARBA00022692"/>
    </source>
</evidence>
<accession>A0A8M1FJG4</accession>
<evidence type="ECO:0000256" key="1">
    <source>
        <dbReference type="ARBA" id="ARBA00004141"/>
    </source>
</evidence>
<dbReference type="RefSeq" id="XP_040482117.1">
    <property type="nucleotide sequence ID" value="XM_040626183.1"/>
</dbReference>
<dbReference type="InterPro" id="IPR007915">
    <property type="entry name" value="TMEM258/Ost5"/>
</dbReference>
<dbReference type="GeneID" id="103677430"/>
<evidence type="ECO:0000313" key="8">
    <source>
        <dbReference type="RefSeq" id="XP_040482117.1"/>
    </source>
</evidence>
<comment type="function">
    <text evidence="6">Subunit of the oligosaccharyl transferase (OST) complex that catalyzes the initial transfer of a defined glycan (Glc(3)Man(9)GlcNAc(2) in eukaryotes) from the lipid carrier dolichol-pyrophosphate to an asparagine residue within an Asn-X-Ser/Thr consensus motif in nascent polypeptide chains, the first step in protein N-glycosylation. N-glycosylation occurs cotranslationally and the complex associates with the Sec61 complex at the channel-forming translocon complex that mediates protein translocation across the endoplasmic reticulum (ER). All subunits are required for a maximal enzyme activity.</text>
</comment>
<keyword evidence="7" id="KW-1185">Reference proteome</keyword>
<comment type="subcellular location">
    <subcellularLocation>
        <location evidence="1 6">Membrane</location>
        <topology evidence="1 6">Multi-pass membrane protein</topology>
    </subcellularLocation>
</comment>
<dbReference type="Proteomes" id="UP000261680">
    <property type="component" value="Unplaced"/>
</dbReference>
<reference evidence="8" key="1">
    <citation type="submission" date="2025-08" db="UniProtKB">
        <authorList>
            <consortium name="RefSeq"/>
        </authorList>
    </citation>
    <scope>IDENTIFICATION</scope>
    <source>
        <tissue evidence="8">Whole blood</tissue>
    </source>
</reference>
<sequence>MELEAMSRYTGPGKPAVFPHLTMVLLATAMHFTTWFFVYEVTSTRHPWDTYKDPLLLVTLFFMGFGVPFQLLWIGIYI</sequence>
<evidence type="ECO:0000256" key="5">
    <source>
        <dbReference type="ARBA" id="ARBA00023136"/>
    </source>
</evidence>
<feature type="transmembrane region" description="Helical" evidence="6">
    <location>
        <begin position="54"/>
        <end position="76"/>
    </location>
</feature>
<evidence type="ECO:0000256" key="2">
    <source>
        <dbReference type="ARBA" id="ARBA00009825"/>
    </source>
</evidence>
<feature type="transmembrane region" description="Helical" evidence="6">
    <location>
        <begin position="20"/>
        <end position="42"/>
    </location>
</feature>
<dbReference type="GO" id="GO:0006487">
    <property type="term" value="P:protein N-linked glycosylation"/>
    <property type="evidence" value="ECO:0007669"/>
    <property type="project" value="UniProtKB-UniRule"/>
</dbReference>
<evidence type="ECO:0000256" key="4">
    <source>
        <dbReference type="ARBA" id="ARBA00022989"/>
    </source>
</evidence>
<evidence type="ECO:0000313" key="7">
    <source>
        <dbReference type="Proteomes" id="UP000261680"/>
    </source>
</evidence>
<comment type="subunit">
    <text evidence="6">Component of the oligosaccharyltransferase (OST) complex.</text>
</comment>
<dbReference type="GO" id="GO:0008250">
    <property type="term" value="C:oligosaccharyltransferase complex"/>
    <property type="evidence" value="ECO:0007669"/>
    <property type="project" value="UniProtKB-UniRule"/>
</dbReference>
<comment type="similarity">
    <text evidence="2 6">Belongs to the OST5 family.</text>
</comment>
<dbReference type="KEGG" id="umr:103677430"/>
<keyword evidence="5 6" id="KW-0472">Membrane</keyword>
<evidence type="ECO:0000256" key="6">
    <source>
        <dbReference type="RuleBase" id="RU367008"/>
    </source>
</evidence>
<organism evidence="7 8">
    <name type="scientific">Ursus maritimus</name>
    <name type="common">Polar bear</name>
    <name type="synonym">Thalarctos maritimus</name>
    <dbReference type="NCBI Taxonomy" id="29073"/>
    <lineage>
        <taxon>Eukaryota</taxon>
        <taxon>Metazoa</taxon>
        <taxon>Chordata</taxon>
        <taxon>Craniata</taxon>
        <taxon>Vertebrata</taxon>
        <taxon>Euteleostomi</taxon>
        <taxon>Mammalia</taxon>
        <taxon>Eutheria</taxon>
        <taxon>Laurasiatheria</taxon>
        <taxon>Carnivora</taxon>
        <taxon>Caniformia</taxon>
        <taxon>Ursidae</taxon>
        <taxon>Ursus</taxon>
    </lineage>
</organism>